<feature type="compositionally biased region" description="Polar residues" evidence="1">
    <location>
        <begin position="223"/>
        <end position="237"/>
    </location>
</feature>
<gene>
    <name evidence="2" type="ORF">EV44_g3118</name>
</gene>
<reference evidence="2 3" key="1">
    <citation type="journal article" date="2014" name="BMC Genomics">
        <title>Adaptive genomic structural variation in the grape powdery mildew pathogen, Erysiphe necator.</title>
        <authorList>
            <person name="Jones L."/>
            <person name="Riaz S."/>
            <person name="Morales-Cruz A."/>
            <person name="Amrine K.C."/>
            <person name="McGuire B."/>
            <person name="Gubler W.D."/>
            <person name="Walker M.A."/>
            <person name="Cantu D."/>
        </authorList>
    </citation>
    <scope>NUCLEOTIDE SEQUENCE [LARGE SCALE GENOMIC DNA]</scope>
    <source>
        <strain evidence="3">c</strain>
    </source>
</reference>
<dbReference type="HOGENOM" id="CLU_018153_3_0_1"/>
<feature type="region of interest" description="Disordered" evidence="1">
    <location>
        <begin position="206"/>
        <end position="237"/>
    </location>
</feature>
<feature type="region of interest" description="Disordered" evidence="1">
    <location>
        <begin position="50"/>
        <end position="72"/>
    </location>
</feature>
<dbReference type="Proteomes" id="UP000030854">
    <property type="component" value="Unassembled WGS sequence"/>
</dbReference>
<proteinExistence type="predicted"/>
<sequence length="237" mass="26432">MSLYQSPIPPIPPISLNSQSLCTFATTHPPPSSTIPATFILENKPIVKPVPPSKIATQRDAEPESRNEENSSHLYLPRELENIIATRHRQERAWHIRLSICACIYSNIDSTLAIYKKYIEKEGADIFRKNLQKATAFLDTSDNLAQPPKIPIELKPGKKKFSNSPSNAGLNDLLANLKPPNLPSQNFIKNLEKQVVPLKQKENKQAMVGRNGHKNSRTIEPVATSSIATGTRHQPYS</sequence>
<accession>A0A0B1PFV3</accession>
<dbReference type="EMBL" id="JNVN01000122">
    <property type="protein sequence ID" value="KHJ36175.1"/>
    <property type="molecule type" value="Genomic_DNA"/>
</dbReference>
<protein>
    <submittedName>
        <fullName evidence="2">Putative eka-like protein</fullName>
    </submittedName>
</protein>
<keyword evidence="3" id="KW-1185">Reference proteome</keyword>
<evidence type="ECO:0000313" key="3">
    <source>
        <dbReference type="Proteomes" id="UP000030854"/>
    </source>
</evidence>
<dbReference type="AlphaFoldDB" id="A0A0B1PFV3"/>
<comment type="caution">
    <text evidence="2">The sequence shown here is derived from an EMBL/GenBank/DDBJ whole genome shotgun (WGS) entry which is preliminary data.</text>
</comment>
<name>A0A0B1PFV3_UNCNE</name>
<feature type="compositionally biased region" description="Basic and acidic residues" evidence="1">
    <location>
        <begin position="57"/>
        <end position="72"/>
    </location>
</feature>
<evidence type="ECO:0000313" key="2">
    <source>
        <dbReference type="EMBL" id="KHJ36175.1"/>
    </source>
</evidence>
<organism evidence="2 3">
    <name type="scientific">Uncinula necator</name>
    <name type="common">Grape powdery mildew</name>
    <dbReference type="NCBI Taxonomy" id="52586"/>
    <lineage>
        <taxon>Eukaryota</taxon>
        <taxon>Fungi</taxon>
        <taxon>Dikarya</taxon>
        <taxon>Ascomycota</taxon>
        <taxon>Pezizomycotina</taxon>
        <taxon>Leotiomycetes</taxon>
        <taxon>Erysiphales</taxon>
        <taxon>Erysiphaceae</taxon>
        <taxon>Erysiphe</taxon>
    </lineage>
</organism>
<evidence type="ECO:0000256" key="1">
    <source>
        <dbReference type="SAM" id="MobiDB-lite"/>
    </source>
</evidence>